<protein>
    <submittedName>
        <fullName evidence="3">Uncharacterized protein</fullName>
    </submittedName>
</protein>
<name>A0A914Z0K5_9BILA</name>
<feature type="compositionally biased region" description="Basic and acidic residues" evidence="1">
    <location>
        <begin position="36"/>
        <end position="48"/>
    </location>
</feature>
<feature type="compositionally biased region" description="Polar residues" evidence="1">
    <location>
        <begin position="18"/>
        <end position="34"/>
    </location>
</feature>
<feature type="region of interest" description="Disordered" evidence="1">
    <location>
        <begin position="16"/>
        <end position="59"/>
    </location>
</feature>
<dbReference type="WBParaSite" id="PSU_v2.g5686.t1">
    <property type="protein sequence ID" value="PSU_v2.g5686.t1"/>
    <property type="gene ID" value="PSU_v2.g5686"/>
</dbReference>
<dbReference type="Proteomes" id="UP000887577">
    <property type="component" value="Unplaced"/>
</dbReference>
<keyword evidence="2" id="KW-1185">Reference proteome</keyword>
<evidence type="ECO:0000313" key="3">
    <source>
        <dbReference type="WBParaSite" id="PSU_v2.g5686.t1"/>
    </source>
</evidence>
<feature type="region of interest" description="Disordered" evidence="1">
    <location>
        <begin position="134"/>
        <end position="222"/>
    </location>
</feature>
<feature type="compositionally biased region" description="Polar residues" evidence="1">
    <location>
        <begin position="179"/>
        <end position="195"/>
    </location>
</feature>
<proteinExistence type="predicted"/>
<feature type="compositionally biased region" description="Polar residues" evidence="1">
    <location>
        <begin position="49"/>
        <end position="59"/>
    </location>
</feature>
<organism evidence="2 3">
    <name type="scientific">Panagrolaimus superbus</name>
    <dbReference type="NCBI Taxonomy" id="310955"/>
    <lineage>
        <taxon>Eukaryota</taxon>
        <taxon>Metazoa</taxon>
        <taxon>Ecdysozoa</taxon>
        <taxon>Nematoda</taxon>
        <taxon>Chromadorea</taxon>
        <taxon>Rhabditida</taxon>
        <taxon>Tylenchina</taxon>
        <taxon>Panagrolaimomorpha</taxon>
        <taxon>Panagrolaimoidea</taxon>
        <taxon>Panagrolaimidae</taxon>
        <taxon>Panagrolaimus</taxon>
    </lineage>
</organism>
<feature type="region of interest" description="Disordered" evidence="1">
    <location>
        <begin position="83"/>
        <end position="104"/>
    </location>
</feature>
<feature type="compositionally biased region" description="Basic and acidic residues" evidence="1">
    <location>
        <begin position="144"/>
        <end position="169"/>
    </location>
</feature>
<evidence type="ECO:0000256" key="1">
    <source>
        <dbReference type="SAM" id="MobiDB-lite"/>
    </source>
</evidence>
<accession>A0A914Z0K5</accession>
<reference evidence="3" key="1">
    <citation type="submission" date="2022-11" db="UniProtKB">
        <authorList>
            <consortium name="WormBaseParasite"/>
        </authorList>
    </citation>
    <scope>IDENTIFICATION</scope>
</reference>
<evidence type="ECO:0000313" key="2">
    <source>
        <dbReference type="Proteomes" id="UP000887577"/>
    </source>
</evidence>
<feature type="compositionally biased region" description="Polar residues" evidence="1">
    <location>
        <begin position="205"/>
        <end position="222"/>
    </location>
</feature>
<sequence length="222" mass="24839">MSIEAKVFKEELHDNHVAASNNVHSSLTEKSPSQAVEKKLQDKGDVQETLHQQVKSSAGTEIEISDGIPQLLNEILDVLEGPKELCPSSDKSAGSAKSTEEIKPDDVEVVDIVTVKQYQREKLHALNDNFQNALKSFQPSYNKKPVEKKLEYRRDASKIPKTLKDDILPPRKQFVHPQSGPSKPNEKPSTINPPVSKQELKKFQRQNFAKDTSQSSAKDSIM</sequence>
<dbReference type="AlphaFoldDB" id="A0A914Z0K5"/>